<dbReference type="AlphaFoldDB" id="A0AAW2JLS8"/>
<evidence type="ECO:0000256" key="1">
    <source>
        <dbReference type="ARBA" id="ARBA00005769"/>
    </source>
</evidence>
<feature type="region of interest" description="Disordered" evidence="2">
    <location>
        <begin position="309"/>
        <end position="333"/>
    </location>
</feature>
<evidence type="ECO:0000313" key="3">
    <source>
        <dbReference type="EMBL" id="KAL0294948.1"/>
    </source>
</evidence>
<proteinExistence type="inferred from homology"/>
<dbReference type="Gene3D" id="1.10.645.10">
    <property type="entry name" value="Cytochrome-c3 Hydrogenase, chain B"/>
    <property type="match status" value="1"/>
</dbReference>
<reference evidence="3" key="1">
    <citation type="submission" date="2020-06" db="EMBL/GenBank/DDBJ databases">
        <authorList>
            <person name="Li T."/>
            <person name="Hu X."/>
            <person name="Zhang T."/>
            <person name="Song X."/>
            <person name="Zhang H."/>
            <person name="Dai N."/>
            <person name="Sheng W."/>
            <person name="Hou X."/>
            <person name="Wei L."/>
        </authorList>
    </citation>
    <scope>NUCLEOTIDE SEQUENCE</scope>
    <source>
        <strain evidence="3">KEN8</strain>
        <tissue evidence="3">Leaf</tissue>
    </source>
</reference>
<feature type="compositionally biased region" description="Polar residues" evidence="2">
    <location>
        <begin position="323"/>
        <end position="333"/>
    </location>
</feature>
<comment type="similarity">
    <text evidence="1">Belongs to the complex I 49 kDa subunit family.</text>
</comment>
<reference evidence="3" key="2">
    <citation type="journal article" date="2024" name="Plant">
        <title>Genomic evolution and insights into agronomic trait innovations of Sesamum species.</title>
        <authorList>
            <person name="Miao H."/>
            <person name="Wang L."/>
            <person name="Qu L."/>
            <person name="Liu H."/>
            <person name="Sun Y."/>
            <person name="Le M."/>
            <person name="Wang Q."/>
            <person name="Wei S."/>
            <person name="Zheng Y."/>
            <person name="Lin W."/>
            <person name="Duan Y."/>
            <person name="Cao H."/>
            <person name="Xiong S."/>
            <person name="Wang X."/>
            <person name="Wei L."/>
            <person name="Li C."/>
            <person name="Ma Q."/>
            <person name="Ju M."/>
            <person name="Zhao R."/>
            <person name="Li G."/>
            <person name="Mu C."/>
            <person name="Tian Q."/>
            <person name="Mei H."/>
            <person name="Zhang T."/>
            <person name="Gao T."/>
            <person name="Zhang H."/>
        </authorList>
    </citation>
    <scope>NUCLEOTIDE SEQUENCE</scope>
    <source>
        <strain evidence="3">KEN8</strain>
    </source>
</reference>
<protein>
    <submittedName>
        <fullName evidence="3">NADH dehydrogenase [ubiquinone] iron-sulfur protein 2</fullName>
    </submittedName>
</protein>
<name>A0AAW2JLS8_9LAMI</name>
<gene>
    <name evidence="3" type="ORF">Scaly_3113000</name>
</gene>
<comment type="caution">
    <text evidence="3">The sequence shown here is derived from an EMBL/GenBank/DDBJ whole genome shotgun (WGS) entry which is preliminary data.</text>
</comment>
<sequence>MNRSSIFRQSRIAASLCPLTPCDGVDVCREIVSRELSAPGRDVQVLFTDLSHEEFNNSKMALSAYGWTTVFGKDRKSELESKSQPQDPHSGQQNIYSAWFLLRVQWQHSPSYRKKKYYHLQDEVRQLDQEKSSSTNRIVLTRNILREDKKSFGFEAKPFSAVTEFFCSNLQNRRGKAGKSIERACSALALVPSAKLRRDKSVTPRCHRTAFYQVVGRMKWYEALVDIASVPGMRLGRSRNRQIKNFTLNFGPQHPAAHGVSRLVLEMNGEVGGTCGTTYWITPVRHEAADAESAPMPLAMPCLVPRHGGGSVARHEHRAKGRLSNSSEPPYLT</sequence>
<organism evidence="3">
    <name type="scientific">Sesamum calycinum</name>
    <dbReference type="NCBI Taxonomy" id="2727403"/>
    <lineage>
        <taxon>Eukaryota</taxon>
        <taxon>Viridiplantae</taxon>
        <taxon>Streptophyta</taxon>
        <taxon>Embryophyta</taxon>
        <taxon>Tracheophyta</taxon>
        <taxon>Spermatophyta</taxon>
        <taxon>Magnoliopsida</taxon>
        <taxon>eudicotyledons</taxon>
        <taxon>Gunneridae</taxon>
        <taxon>Pentapetalae</taxon>
        <taxon>asterids</taxon>
        <taxon>lamiids</taxon>
        <taxon>Lamiales</taxon>
        <taxon>Pedaliaceae</taxon>
        <taxon>Sesamum</taxon>
    </lineage>
</organism>
<dbReference type="InterPro" id="IPR029014">
    <property type="entry name" value="NiFe-Hase_large"/>
</dbReference>
<dbReference type="EMBL" id="JACGWM010001117">
    <property type="protein sequence ID" value="KAL0294948.1"/>
    <property type="molecule type" value="Genomic_DNA"/>
</dbReference>
<accession>A0AAW2JLS8</accession>
<evidence type="ECO:0000256" key="2">
    <source>
        <dbReference type="SAM" id="MobiDB-lite"/>
    </source>
</evidence>